<accession>A0A1F7RX27</accession>
<dbReference type="AlphaFoldDB" id="A0A1F7RX27"/>
<dbReference type="EMBL" id="MGDE01000138">
    <property type="protein sequence ID" value="OGL45407.1"/>
    <property type="molecule type" value="Genomic_DNA"/>
</dbReference>
<comment type="caution">
    <text evidence="2">The sequence shown here is derived from an EMBL/GenBank/DDBJ whole genome shotgun (WGS) entry which is preliminary data.</text>
</comment>
<reference evidence="2 3" key="1">
    <citation type="journal article" date="2016" name="Nat. Commun.">
        <title>Thousands of microbial genomes shed light on interconnected biogeochemical processes in an aquifer system.</title>
        <authorList>
            <person name="Anantharaman K."/>
            <person name="Brown C.T."/>
            <person name="Hug L.A."/>
            <person name="Sharon I."/>
            <person name="Castelle C.J."/>
            <person name="Probst A.J."/>
            <person name="Thomas B.C."/>
            <person name="Singh A."/>
            <person name="Wilkins M.J."/>
            <person name="Karaoz U."/>
            <person name="Brodie E.L."/>
            <person name="Williams K.H."/>
            <person name="Hubbard S.S."/>
            <person name="Banfield J.F."/>
        </authorList>
    </citation>
    <scope>NUCLEOTIDE SEQUENCE [LARGE SCALE GENOMIC DNA]</scope>
</reference>
<evidence type="ECO:0000313" key="3">
    <source>
        <dbReference type="Proteomes" id="UP000178797"/>
    </source>
</evidence>
<evidence type="ECO:0000259" key="1">
    <source>
        <dbReference type="Pfam" id="PF04101"/>
    </source>
</evidence>
<gene>
    <name evidence="2" type="ORF">A2W05_09035</name>
</gene>
<name>A0A1F7RX27_9BACT</name>
<dbReference type="GO" id="GO:0016758">
    <property type="term" value="F:hexosyltransferase activity"/>
    <property type="evidence" value="ECO:0007669"/>
    <property type="project" value="InterPro"/>
</dbReference>
<proteinExistence type="predicted"/>
<evidence type="ECO:0000313" key="2">
    <source>
        <dbReference type="EMBL" id="OGL45407.1"/>
    </source>
</evidence>
<dbReference type="GO" id="GO:0008194">
    <property type="term" value="F:UDP-glycosyltransferase activity"/>
    <property type="evidence" value="ECO:0007669"/>
    <property type="project" value="InterPro"/>
</dbReference>
<dbReference type="PANTHER" id="PTHR21015">
    <property type="entry name" value="UDP-N-ACETYLGLUCOSAMINE--N-ACETYLMURAMYL-(PENTAPEPTIDE) PYROPHOSPHORYL-UNDECAPRENOL N-ACETYLGLUCOSAMINE TRANSFERASE 1"/>
    <property type="match status" value="1"/>
</dbReference>
<feature type="domain" description="Glycosyl transferase family 28 C-terminal" evidence="1">
    <location>
        <begin position="245"/>
        <end position="394"/>
    </location>
</feature>
<keyword evidence="2" id="KW-0808">Transferase</keyword>
<dbReference type="InterPro" id="IPR007235">
    <property type="entry name" value="Glyco_trans_28_C"/>
</dbReference>
<sequence>MKILCLPYTHTLSHISRPLLVATELKNRGHEVVFAGESPKIKFIQQDGFDVLPLYEPHPDMLFGNIRNGKLRFVSDNEINKMIDADLAIYKKVKPDIVLTDGRFTAPISTHIAGLKHVAIVNISSTEFRALPYIPFFEWIPQWLIKRDTSLWNMIDVTNLKFEMLVFDNVMNIFKKLSKKYGTKKTITATNCLTGKDMTLLADIPEYFPTKNQPSDYHYIGPLTWKSNIPPPSWWPLKKNNKPLIYITMGTTGIEDFFYMIYELFLKSEMTAIITTGAQVDGLKTVEGKIYVEPFIDGDLVMKQCDLVVCHGGNGTIYQALQHGKPIIGIPTIPDQKFNMRRVEALGIGKTLKWSEFIKKPDLLADLIKSILNNRMFYTNASKIQQILKSYDSAKIAANIIENYLRTKSI</sequence>
<dbReference type="SUPFAM" id="SSF53756">
    <property type="entry name" value="UDP-Glycosyltransferase/glycogen phosphorylase"/>
    <property type="match status" value="1"/>
</dbReference>
<dbReference type="InterPro" id="IPR002213">
    <property type="entry name" value="UDP_glucos_trans"/>
</dbReference>
<dbReference type="Pfam" id="PF04101">
    <property type="entry name" value="Glyco_tran_28_C"/>
    <property type="match status" value="1"/>
</dbReference>
<dbReference type="Gene3D" id="3.40.50.2000">
    <property type="entry name" value="Glycogen Phosphorylase B"/>
    <property type="match status" value="2"/>
</dbReference>
<dbReference type="PANTHER" id="PTHR21015:SF22">
    <property type="entry name" value="GLYCOSYLTRANSFERASE"/>
    <property type="match status" value="1"/>
</dbReference>
<organism evidence="2 3">
    <name type="scientific">Candidatus Schekmanbacteria bacterium RBG_16_38_10</name>
    <dbReference type="NCBI Taxonomy" id="1817879"/>
    <lineage>
        <taxon>Bacteria</taxon>
        <taxon>Candidatus Schekmaniibacteriota</taxon>
    </lineage>
</organism>
<dbReference type="Proteomes" id="UP000178797">
    <property type="component" value="Unassembled WGS sequence"/>
</dbReference>
<dbReference type="CDD" id="cd03784">
    <property type="entry name" value="GT1_Gtf-like"/>
    <property type="match status" value="1"/>
</dbReference>
<protein>
    <submittedName>
        <fullName evidence="2">UDP glycosyltransferase</fullName>
    </submittedName>
</protein>